<evidence type="ECO:0000256" key="3">
    <source>
        <dbReference type="ARBA" id="ARBA00022989"/>
    </source>
</evidence>
<keyword evidence="3" id="KW-1133">Transmembrane helix</keyword>
<dbReference type="AlphaFoldDB" id="A0A448KFP0"/>
<reference evidence="5 6" key="1">
    <citation type="submission" date="2018-12" db="EMBL/GenBank/DDBJ databases">
        <authorList>
            <consortium name="Pathogen Informatics"/>
        </authorList>
    </citation>
    <scope>NUCLEOTIDE SEQUENCE [LARGE SCALE GENOMIC DNA]</scope>
    <source>
        <strain evidence="5 6">NCTC11923</strain>
    </source>
</reference>
<dbReference type="Proteomes" id="UP000276899">
    <property type="component" value="Chromosome"/>
</dbReference>
<evidence type="ECO:0000313" key="6">
    <source>
        <dbReference type="Proteomes" id="UP000276899"/>
    </source>
</evidence>
<dbReference type="STRING" id="1278298.GCA_000428685_02109"/>
<keyword evidence="4" id="KW-0472">Membrane</keyword>
<gene>
    <name evidence="5" type="ORF">NCTC11923_02440</name>
</gene>
<evidence type="ECO:0000313" key="5">
    <source>
        <dbReference type="EMBL" id="VEG75764.1"/>
    </source>
</evidence>
<keyword evidence="2" id="KW-0812">Transmembrane</keyword>
<organism evidence="5 6">
    <name type="scientific">Actinomyces slackii</name>
    <dbReference type="NCBI Taxonomy" id="52774"/>
    <lineage>
        <taxon>Bacteria</taxon>
        <taxon>Bacillati</taxon>
        <taxon>Actinomycetota</taxon>
        <taxon>Actinomycetes</taxon>
        <taxon>Actinomycetales</taxon>
        <taxon>Actinomycetaceae</taxon>
        <taxon>Actinomyces</taxon>
    </lineage>
</organism>
<name>A0A448KFP0_9ACTO</name>
<dbReference type="KEGG" id="asla:NCTC11923_02440"/>
<dbReference type="InterPro" id="IPR032808">
    <property type="entry name" value="DoxX"/>
</dbReference>
<dbReference type="EMBL" id="LR134363">
    <property type="protein sequence ID" value="VEG75764.1"/>
    <property type="molecule type" value="Genomic_DNA"/>
</dbReference>
<dbReference type="Pfam" id="PF07681">
    <property type="entry name" value="DoxX"/>
    <property type="match status" value="1"/>
</dbReference>
<evidence type="ECO:0000256" key="1">
    <source>
        <dbReference type="ARBA" id="ARBA00004141"/>
    </source>
</evidence>
<dbReference type="GO" id="GO:0016020">
    <property type="term" value="C:membrane"/>
    <property type="evidence" value="ECO:0007669"/>
    <property type="project" value="UniProtKB-SubCell"/>
</dbReference>
<proteinExistence type="predicted"/>
<comment type="subcellular location">
    <subcellularLocation>
        <location evidence="1">Membrane</location>
        <topology evidence="1">Multi-pass membrane protein</topology>
    </subcellularLocation>
</comment>
<accession>A0A448KFP0</accession>
<dbReference type="RefSeq" id="WP_026427099.1">
    <property type="nucleotide sequence ID" value="NZ_CBCRWE010000019.1"/>
</dbReference>
<evidence type="ECO:0000256" key="4">
    <source>
        <dbReference type="ARBA" id="ARBA00023136"/>
    </source>
</evidence>
<evidence type="ECO:0000256" key="2">
    <source>
        <dbReference type="ARBA" id="ARBA00022692"/>
    </source>
</evidence>
<sequence>MDLLRAATRPMLAAPFIVDGIDAMVRPGRHVDKFKRVTPTLERVGLPPILTSDARMLTRATGAVSVVAGLGLATGRAPRSSAAVLAALNLPLTIVGNPGWTLKGAARREALSGLLRGAALGAGLVMAGVDRQGRPSLAWQVRNARQQREAIEAAHLAVRRRYGVAPA</sequence>
<protein>
    <submittedName>
        <fullName evidence="5">DoxX</fullName>
    </submittedName>
</protein>
<keyword evidence="6" id="KW-1185">Reference proteome</keyword>